<dbReference type="Proteomes" id="UP000255297">
    <property type="component" value="Unassembled WGS sequence"/>
</dbReference>
<feature type="transmembrane region" description="Helical" evidence="1">
    <location>
        <begin position="33"/>
        <end position="53"/>
    </location>
</feature>
<keyword evidence="1" id="KW-0472">Membrane</keyword>
<sequence length="63" mass="7486">MLQWLLRLLLVISGSIASWFVARDELNFPIVQMVIAVVLFTLFISIIAFWPELKNWLQRIRKK</sequence>
<evidence type="ECO:0000313" key="2">
    <source>
        <dbReference type="EMBL" id="STY29278.1"/>
    </source>
</evidence>
<dbReference type="RefSeq" id="WP_031565816.1">
    <property type="nucleotide sequence ID" value="NZ_CAAAIS010000003.1"/>
</dbReference>
<protein>
    <submittedName>
        <fullName evidence="2">Uncharacterized protein</fullName>
    </submittedName>
</protein>
<dbReference type="EMBL" id="UGPB01000001">
    <property type="protein sequence ID" value="STY29278.1"/>
    <property type="molecule type" value="Genomic_DNA"/>
</dbReference>
<reference evidence="2 3" key="1">
    <citation type="submission" date="2018-06" db="EMBL/GenBank/DDBJ databases">
        <authorList>
            <consortium name="Pathogen Informatics"/>
            <person name="Doyle S."/>
        </authorList>
    </citation>
    <scope>NUCLEOTIDE SEQUENCE [LARGE SCALE GENOMIC DNA]</scope>
    <source>
        <strain evidence="2 3">NCTC11532</strain>
    </source>
</reference>
<dbReference type="AlphaFoldDB" id="A0A378LTW0"/>
<organism evidence="2 3">
    <name type="scientific">Legionella wadsworthii</name>
    <dbReference type="NCBI Taxonomy" id="28088"/>
    <lineage>
        <taxon>Bacteria</taxon>
        <taxon>Pseudomonadati</taxon>
        <taxon>Pseudomonadota</taxon>
        <taxon>Gammaproteobacteria</taxon>
        <taxon>Legionellales</taxon>
        <taxon>Legionellaceae</taxon>
        <taxon>Legionella</taxon>
    </lineage>
</organism>
<dbReference type="STRING" id="1122170.GCA_000701265_01023"/>
<keyword evidence="1" id="KW-1133">Transmembrane helix</keyword>
<evidence type="ECO:0000313" key="3">
    <source>
        <dbReference type="Proteomes" id="UP000255297"/>
    </source>
</evidence>
<keyword evidence="3" id="KW-1185">Reference proteome</keyword>
<evidence type="ECO:0000256" key="1">
    <source>
        <dbReference type="SAM" id="Phobius"/>
    </source>
</evidence>
<accession>A0A378LTW0</accession>
<proteinExistence type="predicted"/>
<dbReference type="OrthoDB" id="8453239at2"/>
<gene>
    <name evidence="2" type="ORF">NCTC11532_01463</name>
</gene>
<keyword evidence="1" id="KW-0812">Transmembrane</keyword>
<name>A0A378LTW0_9GAMM</name>